<evidence type="ECO:0000313" key="1">
    <source>
        <dbReference type="EMBL" id="GIG06718.1"/>
    </source>
</evidence>
<name>A0A8J3KV21_9ACTN</name>
<comment type="caution">
    <text evidence="1">The sequence shown here is derived from an EMBL/GenBank/DDBJ whole genome shotgun (WGS) entry which is preliminary data.</text>
</comment>
<dbReference type="Proteomes" id="UP000630887">
    <property type="component" value="Unassembled WGS sequence"/>
</dbReference>
<dbReference type="EMBL" id="BONI01000026">
    <property type="protein sequence ID" value="GIG06718.1"/>
    <property type="molecule type" value="Genomic_DNA"/>
</dbReference>
<accession>A0A8J3KV21</accession>
<evidence type="ECO:0000313" key="2">
    <source>
        <dbReference type="Proteomes" id="UP000630887"/>
    </source>
</evidence>
<gene>
    <name evidence="1" type="ORF">Cco03nite_34180</name>
</gene>
<protein>
    <recommendedName>
        <fullName evidence="3">SMI1/KNR4 family protein</fullName>
    </recommendedName>
</protein>
<dbReference type="AlphaFoldDB" id="A0A8J3KV21"/>
<reference evidence="1 2" key="1">
    <citation type="submission" date="2021-01" db="EMBL/GenBank/DDBJ databases">
        <title>Whole genome shotgun sequence of Catellatospora coxensis NBRC 107359.</title>
        <authorList>
            <person name="Komaki H."/>
            <person name="Tamura T."/>
        </authorList>
    </citation>
    <scope>NUCLEOTIDE SEQUENCE [LARGE SCALE GENOMIC DNA]</scope>
    <source>
        <strain evidence="1 2">NBRC 107359</strain>
    </source>
</reference>
<dbReference type="PANTHER" id="PTHR32011:SF2">
    <property type="entry name" value="OS08G0472400 PROTEIN"/>
    <property type="match status" value="1"/>
</dbReference>
<evidence type="ECO:0008006" key="3">
    <source>
        <dbReference type="Google" id="ProtNLM"/>
    </source>
</evidence>
<dbReference type="PANTHER" id="PTHR32011">
    <property type="entry name" value="OS08G0472400 PROTEIN"/>
    <property type="match status" value="1"/>
</dbReference>
<organism evidence="1 2">
    <name type="scientific">Catellatospora coxensis</name>
    <dbReference type="NCBI Taxonomy" id="310354"/>
    <lineage>
        <taxon>Bacteria</taxon>
        <taxon>Bacillati</taxon>
        <taxon>Actinomycetota</taxon>
        <taxon>Actinomycetes</taxon>
        <taxon>Micromonosporales</taxon>
        <taxon>Micromonosporaceae</taxon>
        <taxon>Catellatospora</taxon>
    </lineage>
</organism>
<sequence length="210" mass="24237">MTATVDEVEDNSERLGREAMRRLRRRSVCAIDPGLTDAEFDEIEQEFGFRFADDHRAFLAAGLPVNTRPEPREPGVFYAHAEPWPDWRRADRDQLRTALNWPIEGVLFDVEHNGFWHESWDPRPRDTVEAVATAARMLAQVPAMVPVYGHRYLPAGRGLSGHPVLSMWQTDIIYYGMDLVDYIDSEFGRQGHGEEPWEPQATVEFWRDLV</sequence>
<keyword evidence="2" id="KW-1185">Reference proteome</keyword>
<proteinExistence type="predicted"/>